<feature type="region of interest" description="Disordered" evidence="2">
    <location>
        <begin position="446"/>
        <end position="480"/>
    </location>
</feature>
<keyword evidence="4" id="KW-1185">Reference proteome</keyword>
<sequence length="480" mass="54897">MATAATVSLSPDMSGVLHVPKSQIAPESCSRASELLQKNHDDYHMYFNSSGFHNHIAHHLLTIFALGANAQQLQKAYNDNANYQRPQFPVDKDKVESMSDPAVFAKYLNNEKYFHDFEIYFRKEIEKRNGSWQQMLNDQLFADTDQAKDLFVRMFAGFYHPIIHLGFGIEFEQPAIIVEALAQASTHDRWPGDFVQKTTELANKRKQNGEKSRSLFDLLREARSNDKIRESPHWEDGNKVRDGVLKRAMSETADLCSQWLVQPTKEDLRLKTAEMTNFCAYFASAAQHPSRQKQLKFDFFYMHCINCSIFYSAFIDPKHDSWLKDEDRVRLLQFKGWSDISMYISRGSPELLLDEVTNYMPKQPEDGWAELFERVDILPDDGHASKLVRAMANGQRICAEYEGNEGKDWPFKGDTWLKAAHMAIDSVEGTTTKWVRNAGFDQAWKDIPDRSAEPNASASRAAALDPNASKGEVAQGYHEN</sequence>
<protein>
    <recommendedName>
        <fullName evidence="5">Oxidoreductase AflY</fullName>
    </recommendedName>
</protein>
<dbReference type="GO" id="GO:0016491">
    <property type="term" value="F:oxidoreductase activity"/>
    <property type="evidence" value="ECO:0007669"/>
    <property type="project" value="UniProtKB-KW"/>
</dbReference>
<dbReference type="PANTHER" id="PTHR35870">
    <property type="entry name" value="PROTEIN, PUTATIVE (AFU_ORTHOLOGUE AFUA_5G03330)-RELATED"/>
    <property type="match status" value="1"/>
</dbReference>
<evidence type="ECO:0000313" key="4">
    <source>
        <dbReference type="Proteomes" id="UP001309876"/>
    </source>
</evidence>
<proteinExistence type="predicted"/>
<dbReference type="EMBL" id="JAVRRJ010000002">
    <property type="protein sequence ID" value="KAK5088421.1"/>
    <property type="molecule type" value="Genomic_DNA"/>
</dbReference>
<dbReference type="Proteomes" id="UP001309876">
    <property type="component" value="Unassembled WGS sequence"/>
</dbReference>
<evidence type="ECO:0000256" key="1">
    <source>
        <dbReference type="ARBA" id="ARBA00023002"/>
    </source>
</evidence>
<dbReference type="InterPro" id="IPR025337">
    <property type="entry name" value="Questin_oxidase-like"/>
</dbReference>
<evidence type="ECO:0000313" key="3">
    <source>
        <dbReference type="EMBL" id="KAK5088421.1"/>
    </source>
</evidence>
<comment type="caution">
    <text evidence="3">The sequence shown here is derived from an EMBL/GenBank/DDBJ whole genome shotgun (WGS) entry which is preliminary data.</text>
</comment>
<feature type="compositionally biased region" description="Low complexity" evidence="2">
    <location>
        <begin position="453"/>
        <end position="469"/>
    </location>
</feature>
<evidence type="ECO:0008006" key="5">
    <source>
        <dbReference type="Google" id="ProtNLM"/>
    </source>
</evidence>
<organism evidence="3 4">
    <name type="scientific">Lithohypha guttulata</name>
    <dbReference type="NCBI Taxonomy" id="1690604"/>
    <lineage>
        <taxon>Eukaryota</taxon>
        <taxon>Fungi</taxon>
        <taxon>Dikarya</taxon>
        <taxon>Ascomycota</taxon>
        <taxon>Pezizomycotina</taxon>
        <taxon>Eurotiomycetes</taxon>
        <taxon>Chaetothyriomycetidae</taxon>
        <taxon>Chaetothyriales</taxon>
        <taxon>Trichomeriaceae</taxon>
        <taxon>Lithohypha</taxon>
    </lineage>
</organism>
<dbReference type="AlphaFoldDB" id="A0AAN7T2J8"/>
<gene>
    <name evidence="3" type="ORF">LTR05_002639</name>
</gene>
<name>A0AAN7T2J8_9EURO</name>
<dbReference type="PANTHER" id="PTHR35870:SF1">
    <property type="entry name" value="PROTEIN, PUTATIVE (AFU_ORTHOLOGUE AFUA_5G03330)-RELATED"/>
    <property type="match status" value="1"/>
</dbReference>
<dbReference type="Pfam" id="PF14027">
    <property type="entry name" value="Questin_oxidase"/>
    <property type="match status" value="1"/>
</dbReference>
<evidence type="ECO:0000256" key="2">
    <source>
        <dbReference type="SAM" id="MobiDB-lite"/>
    </source>
</evidence>
<keyword evidence="1" id="KW-0560">Oxidoreductase</keyword>
<reference evidence="3 4" key="1">
    <citation type="submission" date="2023-08" db="EMBL/GenBank/DDBJ databases">
        <title>Black Yeasts Isolated from many extreme environments.</title>
        <authorList>
            <person name="Coleine C."/>
            <person name="Stajich J.E."/>
            <person name="Selbmann L."/>
        </authorList>
    </citation>
    <scope>NUCLEOTIDE SEQUENCE [LARGE SCALE GENOMIC DNA]</scope>
    <source>
        <strain evidence="3 4">CCFEE 5910</strain>
    </source>
</reference>
<accession>A0AAN7T2J8</accession>